<protein>
    <submittedName>
        <fullName evidence="3">Disulfide bond corrector protein DsbC</fullName>
    </submittedName>
</protein>
<feature type="domain" description="Thiol:disulfide interchange protein DsbD N-terminal" evidence="2">
    <location>
        <begin position="33"/>
        <end position="143"/>
    </location>
</feature>
<evidence type="ECO:0000259" key="2">
    <source>
        <dbReference type="Pfam" id="PF11412"/>
    </source>
</evidence>
<sequence length="148" mass="16304">MKKYILVLLTVLIAGVTQAQVLEPVKWSYASKRISSTEAVVLIKATLDKGWHIYSQNVADGGPVATSFSFAPSKAYSLVGKTIEPKPVAKYEKAFKMNVSYFDNSVVFQQRIKIKAGQPVVKGTLEFMACNDEKCLPPDEVSFSIPVK</sequence>
<dbReference type="OrthoDB" id="767251at2"/>
<feature type="chain" id="PRO_5015511479" evidence="1">
    <location>
        <begin position="20"/>
        <end position="148"/>
    </location>
</feature>
<dbReference type="Gene3D" id="2.60.40.1250">
    <property type="entry name" value="Thiol:disulfide interchange protein DsbD, N-terminal domain"/>
    <property type="match status" value="1"/>
</dbReference>
<dbReference type="AlphaFoldDB" id="A0A2T0U5B7"/>
<evidence type="ECO:0000313" key="4">
    <source>
        <dbReference type="Proteomes" id="UP000238034"/>
    </source>
</evidence>
<dbReference type="InterPro" id="IPR036929">
    <property type="entry name" value="DsbDN_sf"/>
</dbReference>
<dbReference type="RefSeq" id="WP_106292675.1">
    <property type="nucleotide sequence ID" value="NZ_PVTH01000004.1"/>
</dbReference>
<keyword evidence="1" id="KW-0732">Signal</keyword>
<accession>A0A2T0U5B7</accession>
<feature type="signal peptide" evidence="1">
    <location>
        <begin position="1"/>
        <end position="19"/>
    </location>
</feature>
<keyword evidence="4" id="KW-1185">Reference proteome</keyword>
<dbReference type="GO" id="GO:0015035">
    <property type="term" value="F:protein-disulfide reductase activity"/>
    <property type="evidence" value="ECO:0007669"/>
    <property type="project" value="TreeGrafter"/>
</dbReference>
<comment type="caution">
    <text evidence="3">The sequence shown here is derived from an EMBL/GenBank/DDBJ whole genome shotgun (WGS) entry which is preliminary data.</text>
</comment>
<evidence type="ECO:0000313" key="3">
    <source>
        <dbReference type="EMBL" id="PRY53092.1"/>
    </source>
</evidence>
<organism evidence="3 4">
    <name type="scientific">Arcticibacter pallidicorallinus</name>
    <dbReference type="NCBI Taxonomy" id="1259464"/>
    <lineage>
        <taxon>Bacteria</taxon>
        <taxon>Pseudomonadati</taxon>
        <taxon>Bacteroidota</taxon>
        <taxon>Sphingobacteriia</taxon>
        <taxon>Sphingobacteriales</taxon>
        <taxon>Sphingobacteriaceae</taxon>
        <taxon>Arcticibacter</taxon>
    </lineage>
</organism>
<proteinExistence type="predicted"/>
<gene>
    <name evidence="3" type="ORF">B0I27_104100</name>
</gene>
<dbReference type="EMBL" id="PVTH01000004">
    <property type="protein sequence ID" value="PRY53092.1"/>
    <property type="molecule type" value="Genomic_DNA"/>
</dbReference>
<dbReference type="Pfam" id="PF11412">
    <property type="entry name" value="DsbD_N"/>
    <property type="match status" value="1"/>
</dbReference>
<evidence type="ECO:0000256" key="1">
    <source>
        <dbReference type="SAM" id="SignalP"/>
    </source>
</evidence>
<dbReference type="Proteomes" id="UP000238034">
    <property type="component" value="Unassembled WGS sequence"/>
</dbReference>
<reference evidence="3 4" key="1">
    <citation type="submission" date="2018-03" db="EMBL/GenBank/DDBJ databases">
        <title>Genomic Encyclopedia of Type Strains, Phase III (KMG-III): the genomes of soil and plant-associated and newly described type strains.</title>
        <authorList>
            <person name="Whitman W."/>
        </authorList>
    </citation>
    <scope>NUCLEOTIDE SEQUENCE [LARGE SCALE GENOMIC DNA]</scope>
    <source>
        <strain evidence="3 4">CGMCC 1.9313</strain>
    </source>
</reference>
<dbReference type="PANTHER" id="PTHR32234">
    <property type="entry name" value="THIOL:DISULFIDE INTERCHANGE PROTEIN DSBD"/>
    <property type="match status" value="1"/>
</dbReference>
<name>A0A2T0U5B7_9SPHI</name>
<dbReference type="PANTHER" id="PTHR32234:SF0">
    <property type="entry name" value="THIOL:DISULFIDE INTERCHANGE PROTEIN DSBD"/>
    <property type="match status" value="1"/>
</dbReference>
<dbReference type="GO" id="GO:0045454">
    <property type="term" value="P:cell redox homeostasis"/>
    <property type="evidence" value="ECO:0007669"/>
    <property type="project" value="TreeGrafter"/>
</dbReference>
<dbReference type="InterPro" id="IPR028250">
    <property type="entry name" value="DsbDN"/>
</dbReference>